<dbReference type="InterPro" id="IPR001480">
    <property type="entry name" value="Bulb-type_lectin_dom"/>
</dbReference>
<evidence type="ECO:0000256" key="1">
    <source>
        <dbReference type="SAM" id="MobiDB-lite"/>
    </source>
</evidence>
<dbReference type="PROSITE" id="PS50927">
    <property type="entry name" value="BULB_LECTIN"/>
    <property type="match status" value="1"/>
</dbReference>
<dbReference type="Gene3D" id="2.90.10.10">
    <property type="entry name" value="Bulb-type lectin domain"/>
    <property type="match status" value="2"/>
</dbReference>
<feature type="region of interest" description="Disordered" evidence="1">
    <location>
        <begin position="71"/>
        <end position="90"/>
    </location>
</feature>
<reference evidence="3 4" key="1">
    <citation type="submission" date="2023-10" db="EMBL/GenBank/DDBJ databases">
        <authorList>
            <person name="Maclean D."/>
            <person name="Macfadyen A."/>
        </authorList>
    </citation>
    <scope>NUCLEOTIDE SEQUENCE [LARGE SCALE GENOMIC DNA]</scope>
</reference>
<feature type="region of interest" description="Disordered" evidence="1">
    <location>
        <begin position="164"/>
        <end position="200"/>
    </location>
</feature>
<feature type="compositionally biased region" description="Low complexity" evidence="1">
    <location>
        <begin position="172"/>
        <end position="187"/>
    </location>
</feature>
<proteinExistence type="predicted"/>
<protein>
    <recommendedName>
        <fullName evidence="2">Bulb-type lectin domain-containing protein</fullName>
    </recommendedName>
</protein>
<dbReference type="Proteomes" id="UP001314263">
    <property type="component" value="Unassembled WGS sequence"/>
</dbReference>
<organism evidence="3 4">
    <name type="scientific">Coccomyxa viridis</name>
    <dbReference type="NCBI Taxonomy" id="1274662"/>
    <lineage>
        <taxon>Eukaryota</taxon>
        <taxon>Viridiplantae</taxon>
        <taxon>Chlorophyta</taxon>
        <taxon>core chlorophytes</taxon>
        <taxon>Trebouxiophyceae</taxon>
        <taxon>Trebouxiophyceae incertae sedis</taxon>
        <taxon>Coccomyxaceae</taxon>
        <taxon>Coccomyxa</taxon>
    </lineage>
</organism>
<accession>A0AAV1I5U7</accession>
<dbReference type="InterPro" id="IPR036426">
    <property type="entry name" value="Bulb-type_lectin_dom_sf"/>
</dbReference>
<evidence type="ECO:0000313" key="3">
    <source>
        <dbReference type="EMBL" id="CAK0782759.1"/>
    </source>
</evidence>
<feature type="region of interest" description="Disordered" evidence="1">
    <location>
        <begin position="99"/>
        <end position="130"/>
    </location>
</feature>
<name>A0AAV1I5U7_9CHLO</name>
<evidence type="ECO:0000313" key="4">
    <source>
        <dbReference type="Proteomes" id="UP001314263"/>
    </source>
</evidence>
<comment type="caution">
    <text evidence="3">The sequence shown here is derived from an EMBL/GenBank/DDBJ whole genome shotgun (WGS) entry which is preliminary data.</text>
</comment>
<dbReference type="EMBL" id="CAUYUE010000007">
    <property type="protein sequence ID" value="CAK0782759.1"/>
    <property type="molecule type" value="Genomic_DNA"/>
</dbReference>
<dbReference type="SUPFAM" id="SSF51110">
    <property type="entry name" value="alpha-D-mannose-specific plant lectins"/>
    <property type="match status" value="1"/>
</dbReference>
<gene>
    <name evidence="3" type="ORF">CVIRNUC_005954</name>
</gene>
<dbReference type="AlphaFoldDB" id="A0AAV1I5U7"/>
<keyword evidence="4" id="KW-1185">Reference proteome</keyword>
<feature type="domain" description="Bulb-type lectin" evidence="2">
    <location>
        <begin position="206"/>
        <end position="329"/>
    </location>
</feature>
<evidence type="ECO:0000259" key="2">
    <source>
        <dbReference type="PROSITE" id="PS50927"/>
    </source>
</evidence>
<sequence length="329" mass="35561">MSASPQKLEGWEQINGAELYKGQQQFIHRNRCCAQDGYHGDCASGDYATKYQASAPAAATSRRVYPQIPCSASQPVADPSVPQGWETVDETDCQQATVPELPGASKALPKPMTSRAQDSEGRSGSCEPKQDVHMLPHAMAPPLHSGEGELPAIQMQGLDSLVKQPRTPQQSQPKPMVAQQQAAAVPAESPPLPLSSSPAPRAPEVLRRLTAGDKMIAGDRLESSNGLSSAVLQGDGNFVVYTRENLLSKVTNVAWSTGTYQGNRKRSLMGHELFAQDDGNLVLYTRDCRVAWASNTDSPSKDAYTLEVTDSGTLVWYCETTGEEVWTSR</sequence>